<evidence type="ECO:0000313" key="2">
    <source>
        <dbReference type="Proteomes" id="UP001161608"/>
    </source>
</evidence>
<reference evidence="1" key="2">
    <citation type="journal article" date="2021" name="Viruses">
        <title>Illuminating the Plant Rhabdovirus Landscape through Metatranscriptomics Data.</title>
        <authorList>
            <person name="Bejerman N."/>
            <person name="Dietzgen R.G."/>
            <person name="Debat H."/>
        </authorList>
    </citation>
    <scope>NUCLEOTIDE SEQUENCE</scope>
</reference>
<dbReference type="GeneID" id="80541008"/>
<sequence>MSTFWFCAAILTKNAELEFANRKTPKSFKSGSVRESFNGLLAQMCKGDKEKCAILRGLVRLNRVSSVRDIHTSSFFGPRTCRIQYLFSPMNVFPAKVKIAEGKTTLCSSGLTTLLEGTKIRANVCVDLVITAVDSEKIDELLIEHPEWFSGEIDDLNCILGKIESQP</sequence>
<dbReference type="EMBL" id="BK014304">
    <property type="protein sequence ID" value="DAF42324.1"/>
    <property type="molecule type" value="Viral_cRNA"/>
</dbReference>
<proteinExistence type="predicted"/>
<dbReference type="KEGG" id="vg:80541008"/>
<protein>
    <submittedName>
        <fullName evidence="1">M</fullName>
    </submittedName>
</protein>
<dbReference type="RefSeq" id="YP_010802284.1">
    <property type="nucleotide sequence ID" value="NC_076977.1"/>
</dbReference>
<evidence type="ECO:0000313" key="1">
    <source>
        <dbReference type="EMBL" id="DAF42324.1"/>
    </source>
</evidence>
<name>A0A8D9PH90_9RHAB</name>
<dbReference type="Proteomes" id="UP001161608">
    <property type="component" value="Segment"/>
</dbReference>
<accession>A0A8D9PH90</accession>
<organism evidence="1 2">
    <name type="scientific">Glehnia littoralis virus 1</name>
    <dbReference type="NCBI Taxonomy" id="2793728"/>
    <lineage>
        <taxon>Viruses</taxon>
        <taxon>Riboviria</taxon>
        <taxon>Orthornavirae</taxon>
        <taxon>Negarnaviricota</taxon>
        <taxon>Haploviricotina</taxon>
        <taxon>Monjiviricetes</taxon>
        <taxon>Mononegavirales</taxon>
        <taxon>Rhabdoviridae</taxon>
        <taxon>Betarhabdovirinae</taxon>
        <taxon>Alphacytorhabdovirus</taxon>
        <taxon>Alphacytorhabdovirus glehniae</taxon>
        <taxon>Cytorhabdovirus glehniae</taxon>
    </lineage>
</organism>
<keyword evidence="2" id="KW-1185">Reference proteome</keyword>
<reference evidence="1" key="1">
    <citation type="journal article" date="2021" name="J. Anim. Genet.">
        <title>Illuminating the plant rhabdovirus landscape through metatranscriptomics data.</title>
        <authorList>
            <person name="Bejerman N."/>
            <person name="Dietzgen R.G."/>
            <person name="Debat H."/>
        </authorList>
    </citation>
    <scope>NUCLEOTIDE SEQUENCE</scope>
</reference>